<dbReference type="Gene3D" id="2.30.40.10">
    <property type="entry name" value="Urease, subunit C, domain 1"/>
    <property type="match status" value="1"/>
</dbReference>
<dbReference type="Gene3D" id="3.20.20.140">
    <property type="entry name" value="Metal-dependent hydrolases"/>
    <property type="match status" value="1"/>
</dbReference>
<evidence type="ECO:0000259" key="2">
    <source>
        <dbReference type="Pfam" id="PF01979"/>
    </source>
</evidence>
<dbReference type="InterPro" id="IPR006680">
    <property type="entry name" value="Amidohydro-rel"/>
</dbReference>
<dbReference type="SUPFAM" id="SSF51338">
    <property type="entry name" value="Composite domain of metallo-dependent hydrolases"/>
    <property type="match status" value="1"/>
</dbReference>
<gene>
    <name evidence="3" type="ordered locus">Cwoe_1055</name>
</gene>
<dbReference type="InterPro" id="IPR032466">
    <property type="entry name" value="Metal_Hydrolase"/>
</dbReference>
<reference evidence="4" key="2">
    <citation type="submission" date="2010-01" db="EMBL/GenBank/DDBJ databases">
        <title>The complete genome of Conexibacter woesei DSM 14684.</title>
        <authorList>
            <consortium name="US DOE Joint Genome Institute (JGI-PGF)"/>
            <person name="Lucas S."/>
            <person name="Copeland A."/>
            <person name="Lapidus A."/>
            <person name="Glavina del Rio T."/>
            <person name="Dalin E."/>
            <person name="Tice H."/>
            <person name="Bruce D."/>
            <person name="Goodwin L."/>
            <person name="Pitluck S."/>
            <person name="Kyrpides N."/>
            <person name="Mavromatis K."/>
            <person name="Ivanova N."/>
            <person name="Mikhailova N."/>
            <person name="Chertkov O."/>
            <person name="Brettin T."/>
            <person name="Detter J.C."/>
            <person name="Han C."/>
            <person name="Larimer F."/>
            <person name="Land M."/>
            <person name="Hauser L."/>
            <person name="Markowitz V."/>
            <person name="Cheng J.-F."/>
            <person name="Hugenholtz P."/>
            <person name="Woyke T."/>
            <person name="Wu D."/>
            <person name="Pukall R."/>
            <person name="Steenblock K."/>
            <person name="Schneider S."/>
            <person name="Klenk H.-P."/>
            <person name="Eisen J.A."/>
        </authorList>
    </citation>
    <scope>NUCLEOTIDE SEQUENCE [LARGE SCALE GENOMIC DNA]</scope>
    <source>
        <strain evidence="4">DSM 14684 / CIP 108061 / JCM 11494 / NBRC 100937 / ID131577</strain>
    </source>
</reference>
<dbReference type="AlphaFoldDB" id="D3FCL4"/>
<dbReference type="KEGG" id="cwo:Cwoe_1055"/>
<accession>D3FCL4</accession>
<protein>
    <submittedName>
        <fullName evidence="3">Amidohydrolase</fullName>
    </submittedName>
</protein>
<dbReference type="GO" id="GO:0016810">
    <property type="term" value="F:hydrolase activity, acting on carbon-nitrogen (but not peptide) bonds"/>
    <property type="evidence" value="ECO:0007669"/>
    <property type="project" value="InterPro"/>
</dbReference>
<dbReference type="EMBL" id="CP001854">
    <property type="protein sequence ID" value="ADB49487.1"/>
    <property type="molecule type" value="Genomic_DNA"/>
</dbReference>
<evidence type="ECO:0000313" key="4">
    <source>
        <dbReference type="Proteomes" id="UP000008229"/>
    </source>
</evidence>
<dbReference type="SUPFAM" id="SSF51556">
    <property type="entry name" value="Metallo-dependent hydrolases"/>
    <property type="match status" value="1"/>
</dbReference>
<evidence type="ECO:0000256" key="1">
    <source>
        <dbReference type="ARBA" id="ARBA00022801"/>
    </source>
</evidence>
<dbReference type="InterPro" id="IPR011059">
    <property type="entry name" value="Metal-dep_hydrolase_composite"/>
</dbReference>
<dbReference type="PANTHER" id="PTHR43794:SF11">
    <property type="entry name" value="AMIDOHYDROLASE-RELATED DOMAIN-CONTAINING PROTEIN"/>
    <property type="match status" value="1"/>
</dbReference>
<dbReference type="Pfam" id="PF01979">
    <property type="entry name" value="Amidohydro_1"/>
    <property type="match status" value="1"/>
</dbReference>
<dbReference type="InterPro" id="IPR050287">
    <property type="entry name" value="MTA/SAH_deaminase"/>
</dbReference>
<name>D3FCL4_CONWI</name>
<dbReference type="OrthoDB" id="3173428at2"/>
<keyword evidence="1 3" id="KW-0378">Hydrolase</keyword>
<dbReference type="eggNOG" id="COG0402">
    <property type="taxonomic scope" value="Bacteria"/>
</dbReference>
<reference evidence="3 4" key="1">
    <citation type="journal article" date="2010" name="Stand. Genomic Sci.">
        <title>Complete genome sequence of Conexibacter woesei type strain (ID131577).</title>
        <authorList>
            <person name="Pukall R."/>
            <person name="Lapidus A."/>
            <person name="Glavina Del Rio T."/>
            <person name="Copeland A."/>
            <person name="Tice H."/>
            <person name="Cheng J.-F."/>
            <person name="Lucas S."/>
            <person name="Chen F."/>
            <person name="Nolan M."/>
            <person name="Bruce D."/>
            <person name="Goodwin L."/>
            <person name="Pitluck S."/>
            <person name="Mavromatis K."/>
            <person name="Ivanova N."/>
            <person name="Ovchinnikova G."/>
            <person name="Pati A."/>
            <person name="Chen A."/>
            <person name="Palaniappan K."/>
            <person name="Land M."/>
            <person name="Hauser L."/>
            <person name="Chang Y.-J."/>
            <person name="Jeffries C.D."/>
            <person name="Chain P."/>
            <person name="Meincke L."/>
            <person name="Sims D."/>
            <person name="Brettin T."/>
            <person name="Detter J.C."/>
            <person name="Rohde M."/>
            <person name="Goeker M."/>
            <person name="Bristow J."/>
            <person name="Eisen J.A."/>
            <person name="Markowitz V."/>
            <person name="Kyrpides N.C."/>
            <person name="Klenk H.-P."/>
            <person name="Hugenholtz P."/>
        </authorList>
    </citation>
    <scope>NUCLEOTIDE SEQUENCE [LARGE SCALE GENOMIC DNA]</scope>
    <source>
        <strain evidence="4">DSM 14684 / CIP 108061 / JCM 11494 / NBRC 100937 / ID131577</strain>
    </source>
</reference>
<dbReference type="PANTHER" id="PTHR43794">
    <property type="entry name" value="AMINOHYDROLASE SSNA-RELATED"/>
    <property type="match status" value="1"/>
</dbReference>
<proteinExistence type="predicted"/>
<dbReference type="Proteomes" id="UP000008229">
    <property type="component" value="Chromosome"/>
</dbReference>
<feature type="domain" description="Amidohydrolase-related" evidence="2">
    <location>
        <begin position="64"/>
        <end position="447"/>
    </location>
</feature>
<organism evidence="3 4">
    <name type="scientific">Conexibacter woesei (strain DSM 14684 / CCUG 47730 / CIP 108061 / JCM 11494 / NBRC 100937 / ID131577)</name>
    <dbReference type="NCBI Taxonomy" id="469383"/>
    <lineage>
        <taxon>Bacteria</taxon>
        <taxon>Bacillati</taxon>
        <taxon>Actinomycetota</taxon>
        <taxon>Thermoleophilia</taxon>
        <taxon>Solirubrobacterales</taxon>
        <taxon>Conexibacteraceae</taxon>
        <taxon>Conexibacter</taxon>
    </lineage>
</organism>
<evidence type="ECO:0000313" key="3">
    <source>
        <dbReference type="EMBL" id="ADB49487.1"/>
    </source>
</evidence>
<sequence length="503" mass="51385">MDEPVRDLVVRGCDVLVEPGDLREQVDLVLAGERVAAVGVGAAGVGGSAAGAGARELDGRGLLAIPGLVNAHTHSPENCLRGVGEGLGLEPWLMTMFGAGGDLDAEAHEVTVLAGAAEMLRNGTTSVIDHLWMTPPSPRALDAALRAYAASGMRATVAPLMEDRDVTDQLAAQLGLDVSAGLVTALPEALGTTELLAVLRHAFETWHGAEDGRLRILAGPGGVQWASDELLLGSAELAARHGGGVHIHLLETTVQAAACRAAFGRSGLQRLADLGLVGPGLSLPHSVWIEAADVETIAAGGATVVHNPAANTRLGSGRAPIAALLRAGAHVALGTDGSASSDNQSVWDAMKLAALIHNDADADVWVGSAEVLRMATTGGVRVMARGGGGAAGATADGLGTLRPGAPADFALLDRRVSGLAGAFALEPSLVLSEDGRAVRHVFVAGRQLVADGRCLTIDEADVNGRLRELAQRRARDADPLPAAVARAVGQMRALRQALAERGP</sequence>
<dbReference type="HOGENOM" id="CLU_012358_2_2_11"/>
<dbReference type="STRING" id="469383.Cwoe_1055"/>
<keyword evidence="4" id="KW-1185">Reference proteome</keyword>